<accession>A0ABZ0WPM4</accession>
<dbReference type="Proteomes" id="UP001325479">
    <property type="component" value="Chromosome"/>
</dbReference>
<comment type="subcellular location">
    <subcellularLocation>
        <location evidence="1">Cell membrane</location>
        <topology evidence="1">Multi-pass membrane protein</topology>
    </subcellularLocation>
</comment>
<evidence type="ECO:0000256" key="3">
    <source>
        <dbReference type="ARBA" id="ARBA00022679"/>
    </source>
</evidence>
<feature type="transmembrane region" description="Helical" evidence="8">
    <location>
        <begin position="26"/>
        <end position="47"/>
    </location>
</feature>
<dbReference type="EMBL" id="CP139965">
    <property type="protein sequence ID" value="WQD79233.1"/>
    <property type="molecule type" value="Genomic_DNA"/>
</dbReference>
<evidence type="ECO:0000313" key="9">
    <source>
        <dbReference type="EMBL" id="WQD79233.1"/>
    </source>
</evidence>
<evidence type="ECO:0000256" key="2">
    <source>
        <dbReference type="ARBA" id="ARBA00022475"/>
    </source>
</evidence>
<organism evidence="9 10">
    <name type="scientific">Paraburkholderia kururiensis</name>
    <dbReference type="NCBI Taxonomy" id="984307"/>
    <lineage>
        <taxon>Bacteria</taxon>
        <taxon>Pseudomonadati</taxon>
        <taxon>Pseudomonadota</taxon>
        <taxon>Betaproteobacteria</taxon>
        <taxon>Burkholderiales</taxon>
        <taxon>Burkholderiaceae</taxon>
        <taxon>Paraburkholderia</taxon>
    </lineage>
</organism>
<sequence>MDVANRGARNGESRYDGSGWLNRERVVLYGGATLALAVILLAAWAYVSGGFMHEDGPRPGIDYTVFWTASWLMLHGDPGSVYHYPSFAHAQTALLGGYVNHGFLPWLYPPTLLMLVTPVALLPYAASFLLFTVLGCAAFVAAVLEVSSFKVHLGRKGLAALVVLAFPGVLVAAMLGQNSLVTAALAAYALGAMTRYPVRAGVCMGLLAIKPQMAVLFPLVLIAVRDWRVFASAAMTAFALMAASVMVCGTASIPAFAAGTAIARELVLEHRVMYWSASPSAFAAMRLAGLSLPVSYGVQIFVALIAIAATLRVWTKTSDMRVRAAALAVATLLVTPYVWHYELAWLGIAVFCLAACGFQKGWLRGEQTVLALCWLLPVYESANRMLKFPQIGPVVLLLMLLMTMRRARLESGAR</sequence>
<keyword evidence="6 8" id="KW-0472">Membrane</keyword>
<evidence type="ECO:0000313" key="10">
    <source>
        <dbReference type="Proteomes" id="UP001325479"/>
    </source>
</evidence>
<feature type="transmembrane region" description="Helical" evidence="8">
    <location>
        <begin position="158"/>
        <end position="176"/>
    </location>
</feature>
<feature type="transmembrane region" description="Helical" evidence="8">
    <location>
        <begin position="322"/>
        <end position="339"/>
    </location>
</feature>
<feature type="transmembrane region" description="Helical" evidence="8">
    <location>
        <begin position="283"/>
        <end position="310"/>
    </location>
</feature>
<dbReference type="InterPro" id="IPR018584">
    <property type="entry name" value="GT87"/>
</dbReference>
<keyword evidence="4 8" id="KW-0812">Transmembrane</keyword>
<dbReference type="RefSeq" id="WP_198665441.1">
    <property type="nucleotide sequence ID" value="NZ_CP139965.1"/>
</dbReference>
<keyword evidence="5 8" id="KW-1133">Transmembrane helix</keyword>
<gene>
    <name evidence="9" type="ORF">U0042_05895</name>
</gene>
<keyword evidence="3 9" id="KW-0808">Transferase</keyword>
<dbReference type="Pfam" id="PF09594">
    <property type="entry name" value="GT87"/>
    <property type="match status" value="1"/>
</dbReference>
<feature type="transmembrane region" description="Helical" evidence="8">
    <location>
        <begin position="121"/>
        <end position="146"/>
    </location>
</feature>
<evidence type="ECO:0000256" key="5">
    <source>
        <dbReference type="ARBA" id="ARBA00022989"/>
    </source>
</evidence>
<evidence type="ECO:0000256" key="7">
    <source>
        <dbReference type="ARBA" id="ARBA00024033"/>
    </source>
</evidence>
<feature type="transmembrane region" description="Helical" evidence="8">
    <location>
        <begin position="236"/>
        <end position="263"/>
    </location>
</feature>
<proteinExistence type="inferred from homology"/>
<evidence type="ECO:0000256" key="8">
    <source>
        <dbReference type="SAM" id="Phobius"/>
    </source>
</evidence>
<comment type="similarity">
    <text evidence="7">Belongs to the glycosyltransferase 87 family.</text>
</comment>
<keyword evidence="9" id="KW-0328">Glycosyltransferase</keyword>
<protein>
    <submittedName>
        <fullName evidence="9">Glycosyltransferase family 87 protein</fullName>
        <ecNumber evidence="9">2.4.-.-</ecNumber>
    </submittedName>
</protein>
<dbReference type="EC" id="2.4.-.-" evidence="9"/>
<evidence type="ECO:0000256" key="1">
    <source>
        <dbReference type="ARBA" id="ARBA00004651"/>
    </source>
</evidence>
<evidence type="ECO:0000256" key="4">
    <source>
        <dbReference type="ARBA" id="ARBA00022692"/>
    </source>
</evidence>
<keyword evidence="10" id="KW-1185">Reference proteome</keyword>
<dbReference type="GO" id="GO:0016757">
    <property type="term" value="F:glycosyltransferase activity"/>
    <property type="evidence" value="ECO:0007669"/>
    <property type="project" value="UniProtKB-KW"/>
</dbReference>
<name>A0ABZ0WPM4_9BURK</name>
<evidence type="ECO:0000256" key="6">
    <source>
        <dbReference type="ARBA" id="ARBA00023136"/>
    </source>
</evidence>
<keyword evidence="2" id="KW-1003">Cell membrane</keyword>
<feature type="transmembrane region" description="Helical" evidence="8">
    <location>
        <begin position="196"/>
        <end position="224"/>
    </location>
</feature>
<reference evidence="9 10" key="1">
    <citation type="submission" date="2023-12" db="EMBL/GenBank/DDBJ databases">
        <title>Genome sequencing and assembly of bacterial species from a model synthetic community.</title>
        <authorList>
            <person name="Hogle S.L."/>
        </authorList>
    </citation>
    <scope>NUCLEOTIDE SEQUENCE [LARGE SCALE GENOMIC DNA]</scope>
    <source>
        <strain evidence="9 10">HAMBI 2494</strain>
    </source>
</reference>